<dbReference type="GO" id="GO:0003777">
    <property type="term" value="F:microtubule motor activity"/>
    <property type="evidence" value="ECO:0007669"/>
    <property type="project" value="InterPro"/>
</dbReference>
<comment type="similarity">
    <text evidence="5">Belongs to the TRAFAC class myosin-kinesin ATPase superfamily. Kinesin family.</text>
</comment>
<dbReference type="GO" id="GO:0008017">
    <property type="term" value="F:microtubule binding"/>
    <property type="evidence" value="ECO:0007669"/>
    <property type="project" value="InterPro"/>
</dbReference>
<evidence type="ECO:0000256" key="4">
    <source>
        <dbReference type="ARBA" id="ARBA00023175"/>
    </source>
</evidence>
<feature type="domain" description="Kinesin motor" evidence="8">
    <location>
        <begin position="220"/>
        <end position="640"/>
    </location>
</feature>
<dbReference type="PANTHER" id="PTHR47968:SF75">
    <property type="entry name" value="CENTROMERE-ASSOCIATED PROTEIN E"/>
    <property type="match status" value="1"/>
</dbReference>
<dbReference type="InterPro" id="IPR027417">
    <property type="entry name" value="P-loop_NTPase"/>
</dbReference>
<accession>A0A0S4KHB2</accession>
<dbReference type="PROSITE" id="PS50067">
    <property type="entry name" value="KINESIN_MOTOR_2"/>
    <property type="match status" value="1"/>
</dbReference>
<evidence type="ECO:0000313" key="9">
    <source>
        <dbReference type="EMBL" id="CUI12702.1"/>
    </source>
</evidence>
<dbReference type="AlphaFoldDB" id="A0A0S4KHB2"/>
<feature type="compositionally biased region" description="Polar residues" evidence="7">
    <location>
        <begin position="989"/>
        <end position="1015"/>
    </location>
</feature>
<keyword evidence="3 6" id="KW-0175">Coiled coil</keyword>
<dbReference type="GO" id="GO:0007018">
    <property type="term" value="P:microtubule-based movement"/>
    <property type="evidence" value="ECO:0007669"/>
    <property type="project" value="InterPro"/>
</dbReference>
<evidence type="ECO:0000256" key="5">
    <source>
        <dbReference type="PROSITE-ProRule" id="PRU00283"/>
    </source>
</evidence>
<sequence>MVMPFESVVLTIEVHSFAIRHHDGLYRQLNLQAENPRLKISATRRVTQHHGSNQSENVSTVNIAASHNVVLSPFGVNQIDEGTSVIPPSSFVSEGVSSTVRRRNLPTPRKSADMEMEPYFGHVASSEVSSSGASALQPSRISKPSAPELPMPPQRHAATGAHEPSPQPTTPPTSRTAAVDREVMAKPQTAAPKIPIVPNPTVFPRAEAPIVPWGDEQNQRVHVLVRPRPKTPLELEAHHGDEVWIQTEKSIGDAERTYLFDGVLNCSASNRDVHELAGVQTLMEGVARGVNACMLLYGQTNSGKTHTLFGSFVDQGHHETSFVDQVRKEQGLLYFALHSLFRFIRHSDGDTCTLSLFEVYNEEVRDLFADSVYFDESGNPVRHKKAQLLFDPISDGFLIDGLIETPFSDLGSGLALLSVGLTKVTLGVSHINDRSSRAHTICKVKVYKSNRSHDQSPTTSSEVFFVDLAGSESLAGPQQQQAALDAEISSMMMSSLASGSGALKQTAAWTDDFSRVKSAHHISRSSVSKRETANINLSLTSLKKCILELSRQQRANQQQSRDGSTSFRKSGSMAARPSTASRPSFVGGFIPFRDSVLTKILKTSLSGNSRVLMICTVSLSDMNYRETKATLAFGTLAKSVTTSAFANTEHQSHPNNGVNEKLKALENENVSLKEQIANLEAVIMAHTREISLGSNMRGLLTDAGGSAPRDSLPNTVSLAPSGGASAARASQNVDATHLVQFEASEKRLGELVADTLKYLADGVRALILVDQSTSVPLLTSASRGGTAQPPLPARGGAQKDKIAKLASMQPFSRTQSSTTPRYQVTAAQRAAPVVRAVTLRLKLPQGRFGGEVIVVDGLKQYRVKIEDMSRVVLGKNFPELRAAATATQAEEDAESAAFIPTKTLASVSIFPFSSVGISTNNSPRLATKDPLLTFLCSEESDLEGWVIALAHLSTQGSSSGPGASSTSSAVSIRTTNVFMSSLDAAKGSGASNRSVAPPTTSTFLRSKSSSGGLPSQTVRRPPILFSWDINTIARNFPYAVKSAFQQQPSSRTARGQLPSFVVLPRNNRRDDIDDSDDQIPTDVDLLLAQLSEKELLLCKQHNIDLAEYLQTRSFILGDVPQQGTEGQTRRSMLISLYDIRLSCPVSLYQAFVVVKFLRDQRLILDLHAYLSSGFAHL</sequence>
<dbReference type="PROSITE" id="PS00411">
    <property type="entry name" value="KINESIN_MOTOR_1"/>
    <property type="match status" value="1"/>
</dbReference>
<dbReference type="Proteomes" id="UP000051952">
    <property type="component" value="Unassembled WGS sequence"/>
</dbReference>
<evidence type="ECO:0000256" key="6">
    <source>
        <dbReference type="SAM" id="Coils"/>
    </source>
</evidence>
<evidence type="ECO:0000256" key="3">
    <source>
        <dbReference type="ARBA" id="ARBA00023054"/>
    </source>
</evidence>
<evidence type="ECO:0000313" key="10">
    <source>
        <dbReference type="Proteomes" id="UP000051952"/>
    </source>
</evidence>
<keyword evidence="4 5" id="KW-0505">Motor protein</keyword>
<dbReference type="SUPFAM" id="SSF52540">
    <property type="entry name" value="P-loop containing nucleoside triphosphate hydrolases"/>
    <property type="match status" value="1"/>
</dbReference>
<feature type="region of interest" description="Disordered" evidence="7">
    <location>
        <begin position="552"/>
        <end position="581"/>
    </location>
</feature>
<gene>
    <name evidence="9" type="ORF">BSAL_60885</name>
</gene>
<feature type="coiled-coil region" evidence="6">
    <location>
        <begin position="655"/>
        <end position="689"/>
    </location>
</feature>
<feature type="binding site" evidence="5">
    <location>
        <begin position="298"/>
        <end position="305"/>
    </location>
    <ligand>
        <name>ATP</name>
        <dbReference type="ChEBI" id="CHEBI:30616"/>
    </ligand>
</feature>
<evidence type="ECO:0000256" key="1">
    <source>
        <dbReference type="ARBA" id="ARBA00022741"/>
    </source>
</evidence>
<protein>
    <submittedName>
        <fullName evidence="9">Kinesin-like protein, putative</fullName>
    </submittedName>
</protein>
<name>A0A0S4KHB2_BODSA</name>
<evidence type="ECO:0000256" key="2">
    <source>
        <dbReference type="ARBA" id="ARBA00022840"/>
    </source>
</evidence>
<keyword evidence="1 5" id="KW-0547">Nucleotide-binding</keyword>
<dbReference type="GO" id="GO:0005524">
    <property type="term" value="F:ATP binding"/>
    <property type="evidence" value="ECO:0007669"/>
    <property type="project" value="UniProtKB-UniRule"/>
</dbReference>
<dbReference type="Gene3D" id="3.40.850.10">
    <property type="entry name" value="Kinesin motor domain"/>
    <property type="match status" value="1"/>
</dbReference>
<dbReference type="InterPro" id="IPR001752">
    <property type="entry name" value="Kinesin_motor_dom"/>
</dbReference>
<feature type="region of interest" description="Disordered" evidence="7">
    <location>
        <begin position="130"/>
        <end position="177"/>
    </location>
</feature>
<feature type="compositionally biased region" description="Low complexity" evidence="7">
    <location>
        <begin position="552"/>
        <end position="561"/>
    </location>
</feature>
<dbReference type="InterPro" id="IPR036961">
    <property type="entry name" value="Kinesin_motor_dom_sf"/>
</dbReference>
<keyword evidence="10" id="KW-1185">Reference proteome</keyword>
<reference evidence="10" key="1">
    <citation type="submission" date="2015-09" db="EMBL/GenBank/DDBJ databases">
        <authorList>
            <consortium name="Pathogen Informatics"/>
        </authorList>
    </citation>
    <scope>NUCLEOTIDE SEQUENCE [LARGE SCALE GENOMIC DNA]</scope>
    <source>
        <strain evidence="10">Lake Konstanz</strain>
    </source>
</reference>
<keyword evidence="2 5" id="KW-0067">ATP-binding</keyword>
<dbReference type="InterPro" id="IPR027640">
    <property type="entry name" value="Kinesin-like_fam"/>
</dbReference>
<dbReference type="Pfam" id="PF00225">
    <property type="entry name" value="Kinesin"/>
    <property type="match status" value="2"/>
</dbReference>
<dbReference type="PANTHER" id="PTHR47968">
    <property type="entry name" value="CENTROMERE PROTEIN E"/>
    <property type="match status" value="1"/>
</dbReference>
<feature type="region of interest" description="Disordered" evidence="7">
    <location>
        <begin position="986"/>
        <end position="1015"/>
    </location>
</feature>
<dbReference type="SMART" id="SM00129">
    <property type="entry name" value="KISc"/>
    <property type="match status" value="1"/>
</dbReference>
<evidence type="ECO:0000256" key="7">
    <source>
        <dbReference type="SAM" id="MobiDB-lite"/>
    </source>
</evidence>
<dbReference type="PRINTS" id="PR00380">
    <property type="entry name" value="KINESINHEAVY"/>
</dbReference>
<organism evidence="9 10">
    <name type="scientific">Bodo saltans</name>
    <name type="common">Flagellated protozoan</name>
    <dbReference type="NCBI Taxonomy" id="75058"/>
    <lineage>
        <taxon>Eukaryota</taxon>
        <taxon>Discoba</taxon>
        <taxon>Euglenozoa</taxon>
        <taxon>Kinetoplastea</taxon>
        <taxon>Metakinetoplastina</taxon>
        <taxon>Eubodonida</taxon>
        <taxon>Bodonidae</taxon>
        <taxon>Bodo</taxon>
    </lineage>
</organism>
<dbReference type="InterPro" id="IPR019821">
    <property type="entry name" value="Kinesin_motor_CS"/>
</dbReference>
<dbReference type="VEuPathDB" id="TriTrypDB:BSAL_60885"/>
<evidence type="ECO:0000259" key="8">
    <source>
        <dbReference type="PROSITE" id="PS50067"/>
    </source>
</evidence>
<dbReference type="EMBL" id="CYKH01000281">
    <property type="protein sequence ID" value="CUI12702.1"/>
    <property type="molecule type" value="Genomic_DNA"/>
</dbReference>
<proteinExistence type="inferred from homology"/>